<accession>A0A292GSC4</accession>
<dbReference type="InterPro" id="IPR057326">
    <property type="entry name" value="KR_dom"/>
</dbReference>
<dbReference type="GO" id="GO:0016020">
    <property type="term" value="C:membrane"/>
    <property type="evidence" value="ECO:0007669"/>
    <property type="project" value="TreeGrafter"/>
</dbReference>
<dbReference type="PRINTS" id="PR00080">
    <property type="entry name" value="SDRFAMILY"/>
</dbReference>
<sequence length="250" mass="26274">MSISNMGAGSYQSKVVAITGGTSGIGLALVDAFLAEGASVITCARSGDKLALVQQSRPGLRTVVADVTQPDGRRALINAIDSGFGRLDVFVSNAGQLIERDFAKGNLGEDELAEEFALNLVAPVQLTASVTHRFPQLEAIVLVSSGYALVSPTRSPTYGAAKAGLHGFAEGLRRQLRARRVQVVEVIPPVVDTPATAHRQVAKVPAESVAAATLSALAKRRPLALVGQTRFLPLMLRLAPRKVSEMVAKT</sequence>
<dbReference type="AlphaFoldDB" id="A0A292GSC4"/>
<feature type="domain" description="Ketoreductase" evidence="4">
    <location>
        <begin position="14"/>
        <end position="193"/>
    </location>
</feature>
<keyword evidence="2" id="KW-0560">Oxidoreductase</keyword>
<dbReference type="EMBL" id="LC171369">
    <property type="protein sequence ID" value="BBA74550.1"/>
    <property type="molecule type" value="Genomic_DNA"/>
</dbReference>
<evidence type="ECO:0000313" key="5">
    <source>
        <dbReference type="EMBL" id="BBA74550.1"/>
    </source>
</evidence>
<protein>
    <submittedName>
        <fullName evidence="5">Short-chain dehydrogenase/reductase SDR</fullName>
    </submittedName>
</protein>
<evidence type="ECO:0000256" key="2">
    <source>
        <dbReference type="ARBA" id="ARBA00023002"/>
    </source>
</evidence>
<dbReference type="Gene3D" id="3.40.50.720">
    <property type="entry name" value="NAD(P)-binding Rossmann-like Domain"/>
    <property type="match status" value="1"/>
</dbReference>
<dbReference type="PANTHER" id="PTHR44196">
    <property type="entry name" value="DEHYDROGENASE/REDUCTASE SDR FAMILY MEMBER 7B"/>
    <property type="match status" value="1"/>
</dbReference>
<dbReference type="GO" id="GO:0016491">
    <property type="term" value="F:oxidoreductase activity"/>
    <property type="evidence" value="ECO:0007669"/>
    <property type="project" value="UniProtKB-KW"/>
</dbReference>
<name>A0A292GSC4_9HYPH</name>
<proteinExistence type="inferred from homology"/>
<dbReference type="SUPFAM" id="SSF51735">
    <property type="entry name" value="NAD(P)-binding Rossmann-fold domains"/>
    <property type="match status" value="1"/>
</dbReference>
<organism evidence="5">
    <name type="scientific">Ochrobactrum sp. PW1</name>
    <dbReference type="NCBI Taxonomy" id="1882222"/>
    <lineage>
        <taxon>Bacteria</taxon>
        <taxon>Pseudomonadati</taxon>
        <taxon>Pseudomonadota</taxon>
        <taxon>Alphaproteobacteria</taxon>
        <taxon>Hyphomicrobiales</taxon>
        <taxon>Brucellaceae</taxon>
        <taxon>Brucella/Ochrobactrum group</taxon>
        <taxon>Ochrobactrum</taxon>
    </lineage>
</organism>
<dbReference type="PANTHER" id="PTHR44196:SF1">
    <property type="entry name" value="DEHYDROGENASE_REDUCTASE SDR FAMILY MEMBER 7B"/>
    <property type="match status" value="1"/>
</dbReference>
<evidence type="ECO:0000259" key="4">
    <source>
        <dbReference type="SMART" id="SM00822"/>
    </source>
</evidence>
<reference evidence="5" key="1">
    <citation type="submission" date="2016-07" db="EMBL/GenBank/DDBJ databases">
        <title>Genomics reveals synergistic degradation of pyrene by five bacteria in a mangrove sediment-derived bacterial consortium.</title>
        <authorList>
            <person name="Wanapaisan P."/>
            <person name="Vejarano F."/>
            <person name="Chakraborty J."/>
            <person name="Shintani M."/>
            <person name="Muangchinda C."/>
            <person name="Laothamteep N."/>
            <person name="Suzuki-Minakuchi C."/>
            <person name="Inoue K."/>
            <person name="Nojiri H."/>
            <person name="Pinyakong O."/>
        </authorList>
    </citation>
    <scope>NUCLEOTIDE SEQUENCE</scope>
    <source>
        <strain evidence="5">PW1</strain>
    </source>
</reference>
<dbReference type="Pfam" id="PF00106">
    <property type="entry name" value="adh_short"/>
    <property type="match status" value="1"/>
</dbReference>
<dbReference type="InterPro" id="IPR020904">
    <property type="entry name" value="Sc_DH/Rdtase_CS"/>
</dbReference>
<dbReference type="InterPro" id="IPR002347">
    <property type="entry name" value="SDR_fam"/>
</dbReference>
<dbReference type="SMART" id="SM00822">
    <property type="entry name" value="PKS_KR"/>
    <property type="match status" value="1"/>
</dbReference>
<dbReference type="PRINTS" id="PR00081">
    <property type="entry name" value="GDHRDH"/>
</dbReference>
<dbReference type="PROSITE" id="PS00061">
    <property type="entry name" value="ADH_SHORT"/>
    <property type="match status" value="1"/>
</dbReference>
<evidence type="ECO:0000256" key="1">
    <source>
        <dbReference type="ARBA" id="ARBA00006484"/>
    </source>
</evidence>
<comment type="similarity">
    <text evidence="1 3">Belongs to the short-chain dehydrogenases/reductases (SDR) family.</text>
</comment>
<dbReference type="InterPro" id="IPR036291">
    <property type="entry name" value="NAD(P)-bd_dom_sf"/>
</dbReference>
<evidence type="ECO:0000256" key="3">
    <source>
        <dbReference type="RuleBase" id="RU000363"/>
    </source>
</evidence>